<sequence length="234" mass="26069">MEADMTTGERETEIRVAAEPGPVSPAYLVRRIERIALAQGFDVGEVRTRSGWDAGAEVSTDRGTVVVSQCAEDSFCVRILRHRGFASSEGWTNDLVAAVGVANLWHQGGTPRELRDRFPFMSWSELAQAFEDGDPAPAKWRELLSSEWHLRDRPFLLAAHAHPQLRRFWPDISHRSLTLCRTPFDLESGLVKIWPLGEDRYRVTMYPGGFRREVSSLGAALEVAAACFASGPDS</sequence>
<reference evidence="1" key="1">
    <citation type="submission" date="2021-01" db="EMBL/GenBank/DDBJ databases">
        <title>WGS of actinomycetes isolated from Thailand.</title>
        <authorList>
            <person name="Thawai C."/>
        </authorList>
    </citation>
    <scope>NUCLEOTIDE SEQUENCE</scope>
    <source>
        <strain evidence="1">RCU-197</strain>
    </source>
</reference>
<dbReference type="EMBL" id="JAERRK010000023">
    <property type="protein sequence ID" value="MBL1086592.1"/>
    <property type="molecule type" value="Genomic_DNA"/>
</dbReference>
<evidence type="ECO:0000313" key="1">
    <source>
        <dbReference type="EMBL" id="MBL1086592.1"/>
    </source>
</evidence>
<proteinExistence type="predicted"/>
<evidence type="ECO:0000313" key="2">
    <source>
        <dbReference type="Proteomes" id="UP000661858"/>
    </source>
</evidence>
<gene>
    <name evidence="1" type="ORF">JK359_32325</name>
</gene>
<dbReference type="InterPro" id="IPR045682">
    <property type="entry name" value="DUF6193"/>
</dbReference>
<accession>A0A937JSB2</accession>
<dbReference type="Proteomes" id="UP000661858">
    <property type="component" value="Unassembled WGS sequence"/>
</dbReference>
<dbReference type="RefSeq" id="WP_201843140.1">
    <property type="nucleotide sequence ID" value="NZ_JAERRK010000023.1"/>
</dbReference>
<protein>
    <submittedName>
        <fullName evidence="1">Uncharacterized protein</fullName>
    </submittedName>
</protein>
<dbReference type="Pfam" id="PF19692">
    <property type="entry name" value="DUF6193"/>
    <property type="match status" value="1"/>
</dbReference>
<dbReference type="AlphaFoldDB" id="A0A937JSB2"/>
<name>A0A937JSB2_9ACTN</name>
<organism evidence="1 2">
    <name type="scientific">Streptomyces actinomycinicus</name>
    <dbReference type="NCBI Taxonomy" id="1695166"/>
    <lineage>
        <taxon>Bacteria</taxon>
        <taxon>Bacillati</taxon>
        <taxon>Actinomycetota</taxon>
        <taxon>Actinomycetes</taxon>
        <taxon>Kitasatosporales</taxon>
        <taxon>Streptomycetaceae</taxon>
        <taxon>Streptomyces</taxon>
    </lineage>
</organism>
<keyword evidence="2" id="KW-1185">Reference proteome</keyword>
<comment type="caution">
    <text evidence="1">The sequence shown here is derived from an EMBL/GenBank/DDBJ whole genome shotgun (WGS) entry which is preliminary data.</text>
</comment>